<dbReference type="EMBL" id="DF850019">
    <property type="protein sequence ID" value="GAT61289.1"/>
    <property type="molecule type" value="Genomic_DNA"/>
</dbReference>
<dbReference type="InterPro" id="IPR030400">
    <property type="entry name" value="Sedolisin_dom"/>
</dbReference>
<feature type="binding site" evidence="1">
    <location>
        <position position="341"/>
    </location>
    <ligand>
        <name>Ca(2+)</name>
        <dbReference type="ChEBI" id="CHEBI:29108"/>
    </ligand>
</feature>
<protein>
    <submittedName>
        <fullName evidence="3">Family S53 protease-like protein</fullName>
    </submittedName>
</protein>
<feature type="active site" description="Charge relay system" evidence="1">
    <location>
        <position position="98"/>
    </location>
</feature>
<dbReference type="Proteomes" id="UP000815677">
    <property type="component" value="Unassembled WGS sequence"/>
</dbReference>
<reference evidence="3" key="1">
    <citation type="submission" date="2014-09" db="EMBL/GenBank/DDBJ databases">
        <title>Genome sequence of the luminous mushroom Mycena chlorophos for searching fungal bioluminescence genes.</title>
        <authorList>
            <person name="Tanaka Y."/>
            <person name="Kasuga D."/>
            <person name="Oba Y."/>
            <person name="Hase S."/>
            <person name="Sato K."/>
            <person name="Oba Y."/>
            <person name="Sakakibara Y."/>
        </authorList>
    </citation>
    <scope>NUCLEOTIDE SEQUENCE</scope>
</reference>
<dbReference type="InterPro" id="IPR050819">
    <property type="entry name" value="Tripeptidyl-peptidase_I"/>
</dbReference>
<evidence type="ECO:0000313" key="4">
    <source>
        <dbReference type="Proteomes" id="UP000815677"/>
    </source>
</evidence>
<dbReference type="PANTHER" id="PTHR14218">
    <property type="entry name" value="PROTEASE S8 TRIPEPTIDYL PEPTIDASE I CLN2"/>
    <property type="match status" value="1"/>
</dbReference>
<dbReference type="PANTHER" id="PTHR14218:SF15">
    <property type="entry name" value="TRIPEPTIDYL-PEPTIDASE 1"/>
    <property type="match status" value="1"/>
</dbReference>
<feature type="binding site" evidence="1">
    <location>
        <position position="362"/>
    </location>
    <ligand>
        <name>Ca(2+)</name>
        <dbReference type="ChEBI" id="CHEBI:29108"/>
    </ligand>
</feature>
<dbReference type="Gene3D" id="3.40.50.200">
    <property type="entry name" value="Peptidase S8/S53 domain"/>
    <property type="match status" value="1"/>
</dbReference>
<dbReference type="InterPro" id="IPR036852">
    <property type="entry name" value="Peptidase_S8/S53_dom_sf"/>
</dbReference>
<accession>A0ABQ0MD69</accession>
<sequence length="383" mass="39822">MARQARRATDTTVPSSCATDVTPSCLQAMYGIPTAKATNSSTGKNRIGVAGYIEQYANEDDQQLFLEQFNPALAGTRFDVQSVDNGTNSQLLFDAGIEADLDIEYTTGIAGGVPVTFVTVGDSNTDDVDGFIDIVTAIMNTTASIRPTVLTTSYGFNENDVGPILNMLMCNAYTQLGLLGISVLFASGDGGVSGVQSNNCTTFDPTAPGGCPFITSVGGSTGLPPQTAASLSGGGFSQHFTAPDYQMGAVAGYLEYLGNTTYAGLYNRSGRGMPDIAAQAENVEITWIGLDWLVAGTSCASPIFASIIALLNDHLIAAGRPVLGFLNPWLYSPAGSAAFDDVTSGNNPGCNTTGFNATVGWDPVTGLGTPNFTRMLRALGLNN</sequence>
<evidence type="ECO:0000259" key="2">
    <source>
        <dbReference type="PROSITE" id="PS51695"/>
    </source>
</evidence>
<keyword evidence="1" id="KW-0645">Protease</keyword>
<feature type="active site" description="Charge relay system" evidence="1">
    <location>
        <position position="102"/>
    </location>
</feature>
<feature type="binding site" evidence="1">
    <location>
        <position position="360"/>
    </location>
    <ligand>
        <name>Ca(2+)</name>
        <dbReference type="ChEBI" id="CHEBI:29108"/>
    </ligand>
</feature>
<dbReference type="SUPFAM" id="SSF52743">
    <property type="entry name" value="Subtilisin-like"/>
    <property type="match status" value="1"/>
</dbReference>
<dbReference type="PROSITE" id="PS51695">
    <property type="entry name" value="SEDOLISIN"/>
    <property type="match status" value="1"/>
</dbReference>
<keyword evidence="1" id="KW-0378">Hydrolase</keyword>
<feature type="domain" description="Peptidase S53" evidence="2">
    <location>
        <begin position="20"/>
        <end position="382"/>
    </location>
</feature>
<comment type="cofactor">
    <cofactor evidence="1">
        <name>Ca(2+)</name>
        <dbReference type="ChEBI" id="CHEBI:29108"/>
    </cofactor>
    <text evidence="1">Binds 1 Ca(2+) ion per subunit.</text>
</comment>
<evidence type="ECO:0000313" key="3">
    <source>
        <dbReference type="EMBL" id="GAT61289.1"/>
    </source>
</evidence>
<dbReference type="CDD" id="cd04056">
    <property type="entry name" value="Peptidases_S53"/>
    <property type="match status" value="1"/>
</dbReference>
<evidence type="ECO:0000256" key="1">
    <source>
        <dbReference type="PROSITE-ProRule" id="PRU01032"/>
    </source>
</evidence>
<keyword evidence="4" id="KW-1185">Reference proteome</keyword>
<keyword evidence="1" id="KW-0479">Metal-binding</keyword>
<name>A0ABQ0MD69_MYCCL</name>
<feature type="binding site" evidence="1">
    <location>
        <position position="342"/>
    </location>
    <ligand>
        <name>Ca(2+)</name>
        <dbReference type="ChEBI" id="CHEBI:29108"/>
    </ligand>
</feature>
<keyword evidence="1" id="KW-0720">Serine protease</keyword>
<keyword evidence="1" id="KW-0106">Calcium</keyword>
<organism evidence="3 4">
    <name type="scientific">Mycena chlorophos</name>
    <name type="common">Agaric fungus</name>
    <name type="synonym">Agaricus chlorophos</name>
    <dbReference type="NCBI Taxonomy" id="658473"/>
    <lineage>
        <taxon>Eukaryota</taxon>
        <taxon>Fungi</taxon>
        <taxon>Dikarya</taxon>
        <taxon>Basidiomycota</taxon>
        <taxon>Agaricomycotina</taxon>
        <taxon>Agaricomycetes</taxon>
        <taxon>Agaricomycetidae</taxon>
        <taxon>Agaricales</taxon>
        <taxon>Marasmiineae</taxon>
        <taxon>Mycenaceae</taxon>
        <taxon>Mycena</taxon>
    </lineage>
</organism>
<proteinExistence type="predicted"/>
<gene>
    <name evidence="3" type="ORF">MCHLO_17324</name>
</gene>
<feature type="active site" description="Charge relay system" evidence="1">
    <location>
        <position position="298"/>
    </location>
</feature>